<feature type="domain" description="EAL" evidence="8">
    <location>
        <begin position="597"/>
        <end position="847"/>
    </location>
</feature>
<dbReference type="SUPFAM" id="SSF55785">
    <property type="entry name" value="PYP-like sensor domain (PAS domain)"/>
    <property type="match status" value="1"/>
</dbReference>
<dbReference type="InterPro" id="IPR043128">
    <property type="entry name" value="Rev_trsase/Diguanyl_cyclase"/>
</dbReference>
<dbReference type="PROSITE" id="PS50887">
    <property type="entry name" value="GGDEF"/>
    <property type="match status" value="1"/>
</dbReference>
<accession>I1DW21</accession>
<name>I1DW21_9GAMM</name>
<gene>
    <name evidence="10" type="ORF">RNAN_1220</name>
</gene>
<feature type="domain" description="GGDEF" evidence="9">
    <location>
        <begin position="451"/>
        <end position="588"/>
    </location>
</feature>
<dbReference type="SUPFAM" id="SSF55073">
    <property type="entry name" value="Nucleotide cyclase"/>
    <property type="match status" value="1"/>
</dbReference>
<evidence type="ECO:0000259" key="8">
    <source>
        <dbReference type="PROSITE" id="PS50883"/>
    </source>
</evidence>
<dbReference type="PROSITE" id="PS50112">
    <property type="entry name" value="PAS"/>
    <property type="match status" value="1"/>
</dbReference>
<dbReference type="SMART" id="SM00091">
    <property type="entry name" value="PAS"/>
    <property type="match status" value="1"/>
</dbReference>
<dbReference type="InterPro" id="IPR000700">
    <property type="entry name" value="PAS-assoc_C"/>
</dbReference>
<dbReference type="InterPro" id="IPR000014">
    <property type="entry name" value="PAS"/>
</dbReference>
<dbReference type="Pfam" id="PF00990">
    <property type="entry name" value="GGDEF"/>
    <property type="match status" value="1"/>
</dbReference>
<dbReference type="SMART" id="SM00062">
    <property type="entry name" value="PBPb"/>
    <property type="match status" value="1"/>
</dbReference>
<feature type="signal peptide" evidence="5">
    <location>
        <begin position="1"/>
        <end position="22"/>
    </location>
</feature>
<dbReference type="AlphaFoldDB" id="I1DW21"/>
<dbReference type="CDD" id="cd01948">
    <property type="entry name" value="EAL"/>
    <property type="match status" value="1"/>
</dbReference>
<dbReference type="Gene3D" id="3.20.20.450">
    <property type="entry name" value="EAL domain"/>
    <property type="match status" value="1"/>
</dbReference>
<evidence type="ECO:0000256" key="5">
    <source>
        <dbReference type="SAM" id="SignalP"/>
    </source>
</evidence>
<dbReference type="SMART" id="SM00052">
    <property type="entry name" value="EAL"/>
    <property type="match status" value="1"/>
</dbReference>
<protein>
    <recommendedName>
        <fullName evidence="2">cyclic-guanylate-specific phosphodiesterase</fullName>
        <ecNumber evidence="2">3.1.4.52</ecNumber>
    </recommendedName>
</protein>
<keyword evidence="5" id="KW-0732">Signal</keyword>
<evidence type="ECO:0000259" key="7">
    <source>
        <dbReference type="PROSITE" id="PS50113"/>
    </source>
</evidence>
<dbReference type="Pfam" id="PF08448">
    <property type="entry name" value="PAS_4"/>
    <property type="match status" value="1"/>
</dbReference>
<sequence>MKRCTALWLLLLSYCLAATAQARQVVVGVYQNAPKIVAAADGSPSGILGELLLQIAAEQQWQLKAVQCDWAYCLQLLQSGEIDLLPDVAYSEQRAQQLDFHQTPALYSWSQFFTAPGVQLSSLQQLAGKRLLVLQDSIQQHYVQKLVAETGLQLQLLTARSMPEAFALVAAGQADVVAANHYFGLAQLNRYQLNPSPVTFQPSRLFYATKKGSNQDLLAVIETRLAQWQANVSSPYYQILQRWGSDVPKPRLPDNIGWLLAALSSLLLLSTLAVWWFKRQVSEKTRHLQVSEARLSTILNSVDAHIYIKDLKGRYEYVNLKVAQLFGCAPTEVIGRRDDAFFDNATVANLRQNDEKVLQAGERLVSEEDNVSRDGKRRRVYLSVKLPLRDERGNIYALCGISTDITEHKQQQQAIHQLAFYDALTGLPNRRMLLDRLQQAVGKHQRQSDATQGALLFIDLDHFKDLNDSLGHAMGDELLQQVAQRLQSHLRKVDTLARLGGDEFVVLLTDLHPDLELASQKANLIGEKIVQLLSEPFILQERPYSLSASVGVAMFSDGCNSDELLQRADLAMYDAKERGRSGVRFFNQQMQADVSARAQLAAGLRQALLQQQFVLHFQPQIEHSAGVVGAEVLIRWQHPQRGLLAPGEFIAVAESSGQILAIGNWVLQQSCYQLAEWARQLHSAHWYLAVNISARQLHSASFVQDVRKAISDSGATPTRLVLEITESQLLQDIDSVIDKMLQLTRLGVRFSLDDFGTGYSSLSYLKRLPLAQLKIDRSFVRDVLTDPNDEVIIKTMLALGQSLELSVIAEGVETQAQHQKLLQLGCQQFQGYHFGKPAPLTDFEAAH</sequence>
<dbReference type="STRING" id="562729.RNAN_1220"/>
<dbReference type="InterPro" id="IPR001638">
    <property type="entry name" value="Solute-binding_3/MltF_N"/>
</dbReference>
<dbReference type="EC" id="3.1.4.52" evidence="2"/>
<evidence type="ECO:0000259" key="9">
    <source>
        <dbReference type="PROSITE" id="PS50887"/>
    </source>
</evidence>
<dbReference type="Gene3D" id="3.30.70.270">
    <property type="match status" value="1"/>
</dbReference>
<dbReference type="PROSITE" id="PS50113">
    <property type="entry name" value="PAC"/>
    <property type="match status" value="1"/>
</dbReference>
<comment type="caution">
    <text evidence="10">The sequence shown here is derived from an EMBL/GenBank/DDBJ whole genome shotgun (WGS) entry which is preliminary data.</text>
</comment>
<dbReference type="CDD" id="cd00130">
    <property type="entry name" value="PAS"/>
    <property type="match status" value="1"/>
</dbReference>
<evidence type="ECO:0000259" key="6">
    <source>
        <dbReference type="PROSITE" id="PS50112"/>
    </source>
</evidence>
<evidence type="ECO:0000256" key="4">
    <source>
        <dbReference type="ARBA" id="ARBA00051114"/>
    </source>
</evidence>
<comment type="catalytic activity">
    <reaction evidence="4">
        <text>3',3'-c-di-GMP + H2O = 5'-phosphoguanylyl(3'-&gt;5')guanosine + H(+)</text>
        <dbReference type="Rhea" id="RHEA:24902"/>
        <dbReference type="ChEBI" id="CHEBI:15377"/>
        <dbReference type="ChEBI" id="CHEBI:15378"/>
        <dbReference type="ChEBI" id="CHEBI:58754"/>
        <dbReference type="ChEBI" id="CHEBI:58805"/>
        <dbReference type="EC" id="3.1.4.52"/>
    </reaction>
    <physiologicalReaction direction="left-to-right" evidence="4">
        <dbReference type="Rhea" id="RHEA:24903"/>
    </physiologicalReaction>
</comment>
<dbReference type="PANTHER" id="PTHR44757">
    <property type="entry name" value="DIGUANYLATE CYCLASE DGCP"/>
    <property type="match status" value="1"/>
</dbReference>
<dbReference type="NCBIfam" id="TIGR00254">
    <property type="entry name" value="GGDEF"/>
    <property type="match status" value="1"/>
</dbReference>
<dbReference type="EMBL" id="BAFK01000005">
    <property type="protein sequence ID" value="GAB58249.1"/>
    <property type="molecule type" value="Genomic_DNA"/>
</dbReference>
<keyword evidence="3" id="KW-0973">c-di-GMP</keyword>
<dbReference type="Pfam" id="PF00563">
    <property type="entry name" value="EAL"/>
    <property type="match status" value="1"/>
</dbReference>
<reference evidence="10 11" key="1">
    <citation type="journal article" date="2012" name="J. Bacteriol.">
        <title>Genome Sequence of the Protease-Producing Bacterium Rheinheimera nanhaiensis E407-8T, Isolated from Deep-Sea Sediment of the South China Sea.</title>
        <authorList>
            <person name="Zhang X.-Y."/>
            <person name="Zhang Y.-J."/>
            <person name="Qin Q.-L."/>
            <person name="Xie B.-B."/>
            <person name="Chen X.-L."/>
            <person name="Zhou B.-C."/>
            <person name="Zhang Y.-Z."/>
        </authorList>
    </citation>
    <scope>NUCLEOTIDE SEQUENCE [LARGE SCALE GENOMIC DNA]</scope>
    <source>
        <strain evidence="10 11">E407-8</strain>
    </source>
</reference>
<proteinExistence type="predicted"/>
<dbReference type="InterPro" id="IPR052155">
    <property type="entry name" value="Biofilm_reg_signaling"/>
</dbReference>
<dbReference type="InterPro" id="IPR035965">
    <property type="entry name" value="PAS-like_dom_sf"/>
</dbReference>
<feature type="chain" id="PRO_5003639534" description="cyclic-guanylate-specific phosphodiesterase" evidence="5">
    <location>
        <begin position="23"/>
        <end position="847"/>
    </location>
</feature>
<feature type="domain" description="PAC" evidence="7">
    <location>
        <begin position="364"/>
        <end position="417"/>
    </location>
</feature>
<dbReference type="InterPro" id="IPR001633">
    <property type="entry name" value="EAL_dom"/>
</dbReference>
<dbReference type="InterPro" id="IPR035919">
    <property type="entry name" value="EAL_sf"/>
</dbReference>
<feature type="domain" description="PAS" evidence="6">
    <location>
        <begin position="291"/>
        <end position="361"/>
    </location>
</feature>
<dbReference type="Gene3D" id="3.30.450.20">
    <property type="entry name" value="PAS domain"/>
    <property type="match status" value="1"/>
</dbReference>
<evidence type="ECO:0000256" key="2">
    <source>
        <dbReference type="ARBA" id="ARBA00012282"/>
    </source>
</evidence>
<dbReference type="NCBIfam" id="TIGR00229">
    <property type="entry name" value="sensory_box"/>
    <property type="match status" value="1"/>
</dbReference>
<dbReference type="SUPFAM" id="SSF53850">
    <property type="entry name" value="Periplasmic binding protein-like II"/>
    <property type="match status" value="1"/>
</dbReference>
<dbReference type="GO" id="GO:0071111">
    <property type="term" value="F:cyclic-guanylate-specific phosphodiesterase activity"/>
    <property type="evidence" value="ECO:0007669"/>
    <property type="project" value="UniProtKB-EC"/>
</dbReference>
<dbReference type="FunFam" id="3.20.20.450:FF:000001">
    <property type="entry name" value="Cyclic di-GMP phosphodiesterase yahA"/>
    <property type="match status" value="1"/>
</dbReference>
<dbReference type="OrthoDB" id="8553030at2"/>
<dbReference type="SUPFAM" id="SSF141868">
    <property type="entry name" value="EAL domain-like"/>
    <property type="match status" value="1"/>
</dbReference>
<dbReference type="PANTHER" id="PTHR44757:SF2">
    <property type="entry name" value="BIOFILM ARCHITECTURE MAINTENANCE PROTEIN MBAA"/>
    <property type="match status" value="1"/>
</dbReference>
<dbReference type="Pfam" id="PF00497">
    <property type="entry name" value="SBP_bac_3"/>
    <property type="match status" value="1"/>
</dbReference>
<comment type="cofactor">
    <cofactor evidence="1">
        <name>Mg(2+)</name>
        <dbReference type="ChEBI" id="CHEBI:18420"/>
    </cofactor>
</comment>
<dbReference type="GO" id="GO:0071732">
    <property type="term" value="P:cellular response to nitric oxide"/>
    <property type="evidence" value="ECO:0007669"/>
    <property type="project" value="UniProtKB-ARBA"/>
</dbReference>
<dbReference type="SMART" id="SM00267">
    <property type="entry name" value="GGDEF"/>
    <property type="match status" value="1"/>
</dbReference>
<evidence type="ECO:0000256" key="1">
    <source>
        <dbReference type="ARBA" id="ARBA00001946"/>
    </source>
</evidence>
<dbReference type="InterPro" id="IPR000160">
    <property type="entry name" value="GGDEF_dom"/>
</dbReference>
<evidence type="ECO:0000313" key="11">
    <source>
        <dbReference type="Proteomes" id="UP000004374"/>
    </source>
</evidence>
<dbReference type="RefSeq" id="WP_008219767.1">
    <property type="nucleotide sequence ID" value="NZ_BAFK01000005.1"/>
</dbReference>
<organism evidence="10 11">
    <name type="scientific">Rheinheimera nanhaiensis E407-8</name>
    <dbReference type="NCBI Taxonomy" id="562729"/>
    <lineage>
        <taxon>Bacteria</taxon>
        <taxon>Pseudomonadati</taxon>
        <taxon>Pseudomonadota</taxon>
        <taxon>Gammaproteobacteria</taxon>
        <taxon>Chromatiales</taxon>
        <taxon>Chromatiaceae</taxon>
        <taxon>Rheinheimera</taxon>
    </lineage>
</organism>
<dbReference type="Gene3D" id="3.40.190.10">
    <property type="entry name" value="Periplasmic binding protein-like II"/>
    <property type="match status" value="2"/>
</dbReference>
<dbReference type="CDD" id="cd01949">
    <property type="entry name" value="GGDEF"/>
    <property type="match status" value="1"/>
</dbReference>
<dbReference type="InterPro" id="IPR029787">
    <property type="entry name" value="Nucleotide_cyclase"/>
</dbReference>
<evidence type="ECO:0000256" key="3">
    <source>
        <dbReference type="ARBA" id="ARBA00022636"/>
    </source>
</evidence>
<dbReference type="Proteomes" id="UP000004374">
    <property type="component" value="Unassembled WGS sequence"/>
</dbReference>
<evidence type="ECO:0000313" key="10">
    <source>
        <dbReference type="EMBL" id="GAB58249.1"/>
    </source>
</evidence>
<dbReference type="PROSITE" id="PS50883">
    <property type="entry name" value="EAL"/>
    <property type="match status" value="1"/>
</dbReference>
<dbReference type="FunFam" id="3.30.70.270:FF:000001">
    <property type="entry name" value="Diguanylate cyclase domain protein"/>
    <property type="match status" value="1"/>
</dbReference>
<keyword evidence="11" id="KW-1185">Reference proteome</keyword>
<dbReference type="InterPro" id="IPR013656">
    <property type="entry name" value="PAS_4"/>
</dbReference>